<reference evidence="1" key="1">
    <citation type="submission" date="2023-08" db="EMBL/GenBank/DDBJ databases">
        <title>A de novo genome assembly of Solanum verrucosum Schlechtendal, a Mexican diploid species geographically isolated from the other diploid A-genome species in potato relatives.</title>
        <authorList>
            <person name="Hosaka K."/>
        </authorList>
    </citation>
    <scope>NUCLEOTIDE SEQUENCE</scope>
    <source>
        <tissue evidence="1">Young leaves</tissue>
    </source>
</reference>
<evidence type="ECO:0000313" key="1">
    <source>
        <dbReference type="EMBL" id="WMV28429.1"/>
    </source>
</evidence>
<proteinExistence type="predicted"/>
<dbReference type="EMBL" id="CP133616">
    <property type="protein sequence ID" value="WMV28429.1"/>
    <property type="molecule type" value="Genomic_DNA"/>
</dbReference>
<accession>A0AAF0QYT5</accession>
<sequence>MIFHQAVRSVLAPRRGAAASLMAVVGLDRLTGTGNPDDWIFRAERYFAYLGFPENDWIPPSFPLSRW</sequence>
<dbReference type="Proteomes" id="UP001234989">
    <property type="component" value="Chromosome 5"/>
</dbReference>
<gene>
    <name evidence="1" type="ORF">MTR67_021814</name>
</gene>
<dbReference type="AlphaFoldDB" id="A0AAF0QYT5"/>
<keyword evidence="2" id="KW-1185">Reference proteome</keyword>
<evidence type="ECO:0000313" key="2">
    <source>
        <dbReference type="Proteomes" id="UP001234989"/>
    </source>
</evidence>
<organism evidence="1 2">
    <name type="scientific">Solanum verrucosum</name>
    <dbReference type="NCBI Taxonomy" id="315347"/>
    <lineage>
        <taxon>Eukaryota</taxon>
        <taxon>Viridiplantae</taxon>
        <taxon>Streptophyta</taxon>
        <taxon>Embryophyta</taxon>
        <taxon>Tracheophyta</taxon>
        <taxon>Spermatophyta</taxon>
        <taxon>Magnoliopsida</taxon>
        <taxon>eudicotyledons</taxon>
        <taxon>Gunneridae</taxon>
        <taxon>Pentapetalae</taxon>
        <taxon>asterids</taxon>
        <taxon>lamiids</taxon>
        <taxon>Solanales</taxon>
        <taxon>Solanaceae</taxon>
        <taxon>Solanoideae</taxon>
        <taxon>Solaneae</taxon>
        <taxon>Solanum</taxon>
    </lineage>
</organism>
<name>A0AAF0QYT5_SOLVR</name>
<protein>
    <submittedName>
        <fullName evidence="1">Uncharacterized protein</fullName>
    </submittedName>
</protein>